<dbReference type="Proteomes" id="UP000297907">
    <property type="component" value="Unassembled WGS sequence"/>
</dbReference>
<gene>
    <name evidence="3" type="ORF">E3O42_10845</name>
</gene>
<dbReference type="Gene3D" id="1.20.144.10">
    <property type="entry name" value="Phosphatidic acid phosphatase type 2/haloperoxidase"/>
    <property type="match status" value="2"/>
</dbReference>
<dbReference type="Pfam" id="PF01569">
    <property type="entry name" value="PAP2"/>
    <property type="match status" value="1"/>
</dbReference>
<feature type="transmembrane region" description="Helical" evidence="1">
    <location>
        <begin position="135"/>
        <end position="157"/>
    </location>
</feature>
<dbReference type="InterPro" id="IPR036938">
    <property type="entry name" value="PAP2/HPO_sf"/>
</dbReference>
<accession>A0A4V3ICF9</accession>
<protein>
    <submittedName>
        <fullName evidence="3">Phosphatase PAP2 family protein</fullName>
    </submittedName>
</protein>
<reference evidence="3 4" key="1">
    <citation type="submission" date="2019-03" db="EMBL/GenBank/DDBJ databases">
        <title>Genomics of glacier-inhabiting Cryobacterium strains.</title>
        <authorList>
            <person name="Liu Q."/>
            <person name="Xin Y.-H."/>
        </authorList>
    </citation>
    <scope>NUCLEOTIDE SEQUENCE [LARGE SCALE GENOMIC DNA]</scope>
    <source>
        <strain evidence="3 4">RHLS22-1</strain>
    </source>
</reference>
<sequence length="237" mass="25384">MISETHRRSMLVRVALFAMAVLLVVVGAGLVLTAQGGWTATEMNFLRQVNFAHTPQLDSVAMGINWLFGPAVAPALVVLGCGVVLLLERKAFSALQLFVIVTLPWMGNEAVKALVGRPRPNIASLPHILVLEPGGLSFPSGHTSFAACLLVGMILTIRGRRWRAPLIAAAIMVVLATAGSRVYLGVHYPTDVAASIVYSVAAVTLINVMWLLLMTHWARRRPGAPAVHAVRGASDDR</sequence>
<dbReference type="InterPro" id="IPR000326">
    <property type="entry name" value="PAP2/HPO"/>
</dbReference>
<feature type="transmembrane region" description="Helical" evidence="1">
    <location>
        <begin position="66"/>
        <end position="87"/>
    </location>
</feature>
<name>A0A4V3ICF9_9MICO</name>
<keyword evidence="1" id="KW-1133">Transmembrane helix</keyword>
<evidence type="ECO:0000256" key="1">
    <source>
        <dbReference type="SAM" id="Phobius"/>
    </source>
</evidence>
<dbReference type="PANTHER" id="PTHR14969:SF13">
    <property type="entry name" value="AT30094P"/>
    <property type="match status" value="1"/>
</dbReference>
<feature type="transmembrane region" description="Helical" evidence="1">
    <location>
        <begin position="164"/>
        <end position="186"/>
    </location>
</feature>
<dbReference type="EMBL" id="SOFL01000036">
    <property type="protein sequence ID" value="TFC00984.1"/>
    <property type="molecule type" value="Genomic_DNA"/>
</dbReference>
<dbReference type="SMART" id="SM00014">
    <property type="entry name" value="acidPPc"/>
    <property type="match status" value="1"/>
</dbReference>
<dbReference type="RefSeq" id="WP_134453964.1">
    <property type="nucleotide sequence ID" value="NZ_SOFL01000036.1"/>
</dbReference>
<evidence type="ECO:0000313" key="4">
    <source>
        <dbReference type="Proteomes" id="UP000297907"/>
    </source>
</evidence>
<dbReference type="PANTHER" id="PTHR14969">
    <property type="entry name" value="SPHINGOSINE-1-PHOSPHATE PHOSPHOHYDROLASE"/>
    <property type="match status" value="1"/>
</dbReference>
<dbReference type="AlphaFoldDB" id="A0A4V3ICF9"/>
<keyword evidence="1" id="KW-0472">Membrane</keyword>
<evidence type="ECO:0000313" key="3">
    <source>
        <dbReference type="EMBL" id="TFC00984.1"/>
    </source>
</evidence>
<feature type="domain" description="Phosphatidic acid phosphatase type 2/haloperoxidase" evidence="2">
    <location>
        <begin position="93"/>
        <end position="207"/>
    </location>
</feature>
<feature type="transmembrane region" description="Helical" evidence="1">
    <location>
        <begin position="94"/>
        <end position="115"/>
    </location>
</feature>
<evidence type="ECO:0000259" key="2">
    <source>
        <dbReference type="SMART" id="SM00014"/>
    </source>
</evidence>
<keyword evidence="1" id="KW-0812">Transmembrane</keyword>
<feature type="transmembrane region" description="Helical" evidence="1">
    <location>
        <begin position="192"/>
        <end position="213"/>
    </location>
</feature>
<keyword evidence="4" id="KW-1185">Reference proteome</keyword>
<organism evidence="3 4">
    <name type="scientific">Cryobacterium adonitolivorans</name>
    <dbReference type="NCBI Taxonomy" id="1259189"/>
    <lineage>
        <taxon>Bacteria</taxon>
        <taxon>Bacillati</taxon>
        <taxon>Actinomycetota</taxon>
        <taxon>Actinomycetes</taxon>
        <taxon>Micrococcales</taxon>
        <taxon>Microbacteriaceae</taxon>
        <taxon>Cryobacterium</taxon>
    </lineage>
</organism>
<proteinExistence type="predicted"/>
<dbReference type="SUPFAM" id="SSF48317">
    <property type="entry name" value="Acid phosphatase/Vanadium-dependent haloperoxidase"/>
    <property type="match status" value="1"/>
</dbReference>
<dbReference type="OrthoDB" id="9789113at2"/>
<comment type="caution">
    <text evidence="3">The sequence shown here is derived from an EMBL/GenBank/DDBJ whole genome shotgun (WGS) entry which is preliminary data.</text>
</comment>